<evidence type="ECO:0000256" key="1">
    <source>
        <dbReference type="ARBA" id="ARBA00004123"/>
    </source>
</evidence>
<dbReference type="GO" id="GO:0042274">
    <property type="term" value="P:ribosomal small subunit biogenesis"/>
    <property type="evidence" value="ECO:0007669"/>
    <property type="project" value="TreeGrafter"/>
</dbReference>
<evidence type="ECO:0000256" key="3">
    <source>
        <dbReference type="ARBA" id="ARBA00023242"/>
    </source>
</evidence>
<dbReference type="Proteomes" id="UP000821837">
    <property type="component" value="Chromosome 6"/>
</dbReference>
<feature type="compositionally biased region" description="Polar residues" evidence="4">
    <location>
        <begin position="225"/>
        <end position="234"/>
    </location>
</feature>
<proteinExistence type="inferred from homology"/>
<comment type="subcellular location">
    <subcellularLocation>
        <location evidence="1">Nucleus</location>
    </subcellularLocation>
</comment>
<dbReference type="GO" id="GO:0005730">
    <property type="term" value="C:nucleolus"/>
    <property type="evidence" value="ECO:0007669"/>
    <property type="project" value="TreeGrafter"/>
</dbReference>
<dbReference type="PANTHER" id="PTHR14369">
    <property type="entry name" value="SURFEIT LOCUS PROTEIN 6"/>
    <property type="match status" value="1"/>
</dbReference>
<accession>A0A9D4PPV3</accession>
<protein>
    <recommendedName>
        <fullName evidence="5">SAP domain-containing protein</fullName>
    </recommendedName>
</protein>
<name>A0A9D4PPV3_RHISA</name>
<dbReference type="InterPro" id="IPR003034">
    <property type="entry name" value="SAP_dom"/>
</dbReference>
<comment type="similarity">
    <text evidence="2">Belongs to the SURF6 family.</text>
</comment>
<feature type="domain" description="SAP" evidence="5">
    <location>
        <begin position="46"/>
        <end position="80"/>
    </location>
</feature>
<sequence length="408" mass="46033">MPGKPEPPVCFVVSAFACPKPTSNLPACTSTTMPLINWNEATVEDLHGFTTDFIRHELSRPNLETTGSKDEMIERLLADIAHNRQPSGIPDSTAEQTVLTSNWKSMAGNHCDTWENFNIAFESQFDDRLPLLQWQHIVTRRVQSPTGQLPQANQLKAKKKPDAKASLGSAALNIASSLYELRQQLTHKIEALRSKRPAGSERKANKQAVKPTAEATENKRHKPSQDSPAAASNTKARKAPQPAAAFNRDSHITYSKFALTDSSLGADARPKVAKKKKVARQLEVNVQKMRNLEEYAPGRRAKEAQEKRNWHRALDRAEGIKVRDDPVPLEASLKACEKRRQQRCKKWDSRSQRVKQRQMERQKKRRDIIKTRKQAKLHTKMKRLKKKDLIVPGFSEGVDVLVASRLLG</sequence>
<dbReference type="SMART" id="SM00513">
    <property type="entry name" value="SAP"/>
    <property type="match status" value="1"/>
</dbReference>
<dbReference type="EMBL" id="JABSTV010001252">
    <property type="protein sequence ID" value="KAH7947607.1"/>
    <property type="molecule type" value="Genomic_DNA"/>
</dbReference>
<dbReference type="GO" id="GO:0042273">
    <property type="term" value="P:ribosomal large subunit biogenesis"/>
    <property type="evidence" value="ECO:0007669"/>
    <property type="project" value="TreeGrafter"/>
</dbReference>
<dbReference type="Pfam" id="PF04935">
    <property type="entry name" value="SURF6"/>
    <property type="match status" value="1"/>
</dbReference>
<feature type="compositionally biased region" description="Basic and acidic residues" evidence="4">
    <location>
        <begin position="191"/>
        <end position="204"/>
    </location>
</feature>
<dbReference type="PROSITE" id="PS51257">
    <property type="entry name" value="PROKAR_LIPOPROTEIN"/>
    <property type="match status" value="1"/>
</dbReference>
<keyword evidence="7" id="KW-1185">Reference proteome</keyword>
<evidence type="ECO:0000256" key="2">
    <source>
        <dbReference type="ARBA" id="ARBA00005904"/>
    </source>
</evidence>
<evidence type="ECO:0000313" key="7">
    <source>
        <dbReference type="Proteomes" id="UP000821837"/>
    </source>
</evidence>
<dbReference type="GO" id="GO:0003723">
    <property type="term" value="F:RNA binding"/>
    <property type="evidence" value="ECO:0007669"/>
    <property type="project" value="TreeGrafter"/>
</dbReference>
<dbReference type="InterPro" id="IPR029190">
    <property type="entry name" value="Rrp14/SURF6_C"/>
</dbReference>
<reference evidence="6" key="2">
    <citation type="submission" date="2021-09" db="EMBL/GenBank/DDBJ databases">
        <authorList>
            <person name="Jia N."/>
            <person name="Wang J."/>
            <person name="Shi W."/>
            <person name="Du L."/>
            <person name="Sun Y."/>
            <person name="Zhan W."/>
            <person name="Jiang J."/>
            <person name="Wang Q."/>
            <person name="Zhang B."/>
            <person name="Ji P."/>
            <person name="Sakyi L.B."/>
            <person name="Cui X."/>
            <person name="Yuan T."/>
            <person name="Jiang B."/>
            <person name="Yang W."/>
            <person name="Lam T.T.-Y."/>
            <person name="Chang Q."/>
            <person name="Ding S."/>
            <person name="Wang X."/>
            <person name="Zhu J."/>
            <person name="Ruan X."/>
            <person name="Zhao L."/>
            <person name="Wei J."/>
            <person name="Que T."/>
            <person name="Du C."/>
            <person name="Cheng J."/>
            <person name="Dai P."/>
            <person name="Han X."/>
            <person name="Huang E."/>
            <person name="Gao Y."/>
            <person name="Liu J."/>
            <person name="Shao H."/>
            <person name="Ye R."/>
            <person name="Li L."/>
            <person name="Wei W."/>
            <person name="Wang X."/>
            <person name="Wang C."/>
            <person name="Huo Q."/>
            <person name="Li W."/>
            <person name="Guo W."/>
            <person name="Chen H."/>
            <person name="Chen S."/>
            <person name="Zhou L."/>
            <person name="Zhou L."/>
            <person name="Ni X."/>
            <person name="Tian J."/>
            <person name="Zhou Y."/>
            <person name="Sheng Y."/>
            <person name="Liu T."/>
            <person name="Pan Y."/>
            <person name="Xia L."/>
            <person name="Li J."/>
            <person name="Zhao F."/>
            <person name="Cao W."/>
        </authorList>
    </citation>
    <scope>NUCLEOTIDE SEQUENCE</scope>
    <source>
        <strain evidence="6">Rsan-2018</strain>
        <tissue evidence="6">Larvae</tissue>
    </source>
</reference>
<evidence type="ECO:0000313" key="6">
    <source>
        <dbReference type="EMBL" id="KAH7947607.1"/>
    </source>
</evidence>
<dbReference type="VEuPathDB" id="VectorBase:RSAN_051446"/>
<gene>
    <name evidence="6" type="ORF">HPB52_014310</name>
</gene>
<reference evidence="6" key="1">
    <citation type="journal article" date="2020" name="Cell">
        <title>Large-Scale Comparative Analyses of Tick Genomes Elucidate Their Genetic Diversity and Vector Capacities.</title>
        <authorList>
            <consortium name="Tick Genome and Microbiome Consortium (TIGMIC)"/>
            <person name="Jia N."/>
            <person name="Wang J."/>
            <person name="Shi W."/>
            <person name="Du L."/>
            <person name="Sun Y."/>
            <person name="Zhan W."/>
            <person name="Jiang J.F."/>
            <person name="Wang Q."/>
            <person name="Zhang B."/>
            <person name="Ji P."/>
            <person name="Bell-Sakyi L."/>
            <person name="Cui X.M."/>
            <person name="Yuan T.T."/>
            <person name="Jiang B.G."/>
            <person name="Yang W.F."/>
            <person name="Lam T.T."/>
            <person name="Chang Q.C."/>
            <person name="Ding S.J."/>
            <person name="Wang X.J."/>
            <person name="Zhu J.G."/>
            <person name="Ruan X.D."/>
            <person name="Zhao L."/>
            <person name="Wei J.T."/>
            <person name="Ye R.Z."/>
            <person name="Que T.C."/>
            <person name="Du C.H."/>
            <person name="Zhou Y.H."/>
            <person name="Cheng J.X."/>
            <person name="Dai P.F."/>
            <person name="Guo W.B."/>
            <person name="Han X.H."/>
            <person name="Huang E.J."/>
            <person name="Li L.F."/>
            <person name="Wei W."/>
            <person name="Gao Y.C."/>
            <person name="Liu J.Z."/>
            <person name="Shao H.Z."/>
            <person name="Wang X."/>
            <person name="Wang C.C."/>
            <person name="Yang T.C."/>
            <person name="Huo Q.B."/>
            <person name="Li W."/>
            <person name="Chen H.Y."/>
            <person name="Chen S.E."/>
            <person name="Zhou L.G."/>
            <person name="Ni X.B."/>
            <person name="Tian J.H."/>
            <person name="Sheng Y."/>
            <person name="Liu T."/>
            <person name="Pan Y.S."/>
            <person name="Xia L.Y."/>
            <person name="Li J."/>
            <person name="Zhao F."/>
            <person name="Cao W.C."/>
        </authorList>
    </citation>
    <scope>NUCLEOTIDE SEQUENCE</scope>
    <source>
        <strain evidence="6">Rsan-2018</strain>
    </source>
</reference>
<comment type="caution">
    <text evidence="6">The sequence shown here is derived from an EMBL/GenBank/DDBJ whole genome shotgun (WGS) entry which is preliminary data.</text>
</comment>
<organism evidence="6 7">
    <name type="scientific">Rhipicephalus sanguineus</name>
    <name type="common">Brown dog tick</name>
    <name type="synonym">Ixodes sanguineus</name>
    <dbReference type="NCBI Taxonomy" id="34632"/>
    <lineage>
        <taxon>Eukaryota</taxon>
        <taxon>Metazoa</taxon>
        <taxon>Ecdysozoa</taxon>
        <taxon>Arthropoda</taxon>
        <taxon>Chelicerata</taxon>
        <taxon>Arachnida</taxon>
        <taxon>Acari</taxon>
        <taxon>Parasitiformes</taxon>
        <taxon>Ixodida</taxon>
        <taxon>Ixodoidea</taxon>
        <taxon>Ixodidae</taxon>
        <taxon>Rhipicephalinae</taxon>
        <taxon>Rhipicephalus</taxon>
        <taxon>Rhipicephalus</taxon>
    </lineage>
</organism>
<dbReference type="VEuPathDB" id="VectorBase:RSAN_039641"/>
<dbReference type="PANTHER" id="PTHR14369:SF0">
    <property type="entry name" value="SURFEIT LOCUS PROTEIN 6"/>
    <property type="match status" value="1"/>
</dbReference>
<evidence type="ECO:0000256" key="4">
    <source>
        <dbReference type="SAM" id="MobiDB-lite"/>
    </source>
</evidence>
<keyword evidence="3" id="KW-0539">Nucleus</keyword>
<feature type="region of interest" description="Disordered" evidence="4">
    <location>
        <begin position="191"/>
        <end position="247"/>
    </location>
</feature>
<dbReference type="AlphaFoldDB" id="A0A9D4PPV3"/>
<evidence type="ECO:0000259" key="5">
    <source>
        <dbReference type="SMART" id="SM00513"/>
    </source>
</evidence>
<dbReference type="InterPro" id="IPR007019">
    <property type="entry name" value="SURF6"/>
</dbReference>
<dbReference type="GO" id="GO:0003677">
    <property type="term" value="F:DNA binding"/>
    <property type="evidence" value="ECO:0007669"/>
    <property type="project" value="TreeGrafter"/>
</dbReference>